<dbReference type="EMBL" id="CP027860">
    <property type="protein sequence ID" value="AVP97868.1"/>
    <property type="molecule type" value="Genomic_DNA"/>
</dbReference>
<accession>A0A2P1PSP4</accession>
<sequence length="30" mass="3540">MPVWLEIVCMFALLLAAIYLIVVILYPERF</sequence>
<reference evidence="2 3" key="1">
    <citation type="submission" date="2018-03" db="EMBL/GenBank/DDBJ databases">
        <title>Ahniella affigens gen. nov., sp. nov., a gammaproteobacterium isolated from sandy soil near a stream.</title>
        <authorList>
            <person name="Ko Y."/>
            <person name="Kim J.-H."/>
        </authorList>
    </citation>
    <scope>NUCLEOTIDE SEQUENCE [LARGE SCALE GENOMIC DNA]</scope>
    <source>
        <strain evidence="2 3">D13</strain>
    </source>
</reference>
<reference evidence="2 3" key="2">
    <citation type="submission" date="2018-03" db="EMBL/GenBank/DDBJ databases">
        <authorList>
            <person name="Keele B.F."/>
        </authorList>
    </citation>
    <scope>NUCLEOTIDE SEQUENCE [LARGE SCALE GENOMIC DNA]</scope>
    <source>
        <strain evidence="2 3">D13</strain>
    </source>
</reference>
<evidence type="ECO:0000313" key="2">
    <source>
        <dbReference type="EMBL" id="AVP97868.1"/>
    </source>
</evidence>
<feature type="transmembrane region" description="Helical" evidence="1">
    <location>
        <begin position="7"/>
        <end position="26"/>
    </location>
</feature>
<organism evidence="2 3">
    <name type="scientific">Ahniella affigens</name>
    <dbReference type="NCBI Taxonomy" id="2021234"/>
    <lineage>
        <taxon>Bacteria</taxon>
        <taxon>Pseudomonadati</taxon>
        <taxon>Pseudomonadota</taxon>
        <taxon>Gammaproteobacteria</taxon>
        <taxon>Lysobacterales</taxon>
        <taxon>Rhodanobacteraceae</taxon>
        <taxon>Ahniella</taxon>
    </lineage>
</organism>
<name>A0A2P1PSP4_9GAMM</name>
<keyword evidence="1" id="KW-0472">Membrane</keyword>
<gene>
    <name evidence="2" type="ORF">C7S18_11970</name>
</gene>
<dbReference type="Proteomes" id="UP000241074">
    <property type="component" value="Chromosome"/>
</dbReference>
<evidence type="ECO:0000313" key="3">
    <source>
        <dbReference type="Proteomes" id="UP000241074"/>
    </source>
</evidence>
<dbReference type="AlphaFoldDB" id="A0A2P1PSP4"/>
<protein>
    <submittedName>
        <fullName evidence="2">Potassium-transporting system small peptide KdpF</fullName>
    </submittedName>
</protein>
<keyword evidence="1" id="KW-1133">Transmembrane helix</keyword>
<keyword evidence="1" id="KW-0812">Transmembrane</keyword>
<proteinExistence type="predicted"/>
<dbReference type="RefSeq" id="WP_106891788.1">
    <property type="nucleotide sequence ID" value="NZ_CP027860.1"/>
</dbReference>
<evidence type="ECO:0000256" key="1">
    <source>
        <dbReference type="SAM" id="Phobius"/>
    </source>
</evidence>
<keyword evidence="3" id="KW-1185">Reference proteome</keyword>
<dbReference type="KEGG" id="xba:C7S18_11970"/>